<dbReference type="EMBL" id="CABEEZ010000125">
    <property type="protein sequence ID" value="VTR51717.1"/>
    <property type="molecule type" value="Genomic_DNA"/>
</dbReference>
<proteinExistence type="predicted"/>
<evidence type="ECO:0000313" key="1">
    <source>
        <dbReference type="EMBL" id="VTR51717.1"/>
    </source>
</evidence>
<gene>
    <name evidence="1" type="primary">hlyD_1</name>
    <name evidence="1" type="ORF">NCTC12965_06216</name>
</gene>
<protein>
    <submittedName>
        <fullName evidence="1">Hemolysin secretion protein D, plasmid</fullName>
    </submittedName>
</protein>
<accession>A0A4U9VYQ3</accession>
<sequence>MKQSFILIDGVRVNLTPGMEVTAEIKTRQRRVIDYFLSPLRQYTSEAMRER</sequence>
<dbReference type="PRINTS" id="PR01490">
    <property type="entry name" value="RTXTOXIND"/>
</dbReference>
<organism evidence="1">
    <name type="scientific">Serratia fonticola</name>
    <dbReference type="NCBI Taxonomy" id="47917"/>
    <lineage>
        <taxon>Bacteria</taxon>
        <taxon>Pseudomonadati</taxon>
        <taxon>Pseudomonadota</taxon>
        <taxon>Gammaproteobacteria</taxon>
        <taxon>Enterobacterales</taxon>
        <taxon>Yersiniaceae</taxon>
        <taxon>Serratia</taxon>
    </lineage>
</organism>
<dbReference type="AlphaFoldDB" id="A0A4U9VYQ3"/>
<name>A0A4U9VYQ3_SERFO</name>
<reference evidence="1" key="1">
    <citation type="submission" date="2019-05" db="EMBL/GenBank/DDBJ databases">
        <authorList>
            <consortium name="Pathogen Informatics"/>
        </authorList>
    </citation>
    <scope>NUCLEOTIDE SEQUENCE [LARGE SCALE GENOMIC DNA]</scope>
    <source>
        <strain evidence="1">NCTC12965</strain>
    </source>
</reference>